<comment type="function">
    <text evidence="7 8 9">One of the essential components for the initiation of protein synthesis. Protects formylmethionyl-tRNA from spontaneous hydrolysis and promotes its binding to the 30S ribosomal subunits. Also involved in the hydrolysis of GTP during the formation of the 70S ribosomal complex.</text>
</comment>
<dbReference type="PROSITE" id="PS51722">
    <property type="entry name" value="G_TR_2"/>
    <property type="match status" value="1"/>
</dbReference>
<dbReference type="PANTHER" id="PTHR43381">
    <property type="entry name" value="TRANSLATION INITIATION FACTOR IF-2-RELATED"/>
    <property type="match status" value="1"/>
</dbReference>
<dbReference type="NCBIfam" id="TIGR00231">
    <property type="entry name" value="small_GTP"/>
    <property type="match status" value="1"/>
</dbReference>
<reference evidence="12 13" key="1">
    <citation type="submission" date="2016-11" db="EMBL/GenBank/DDBJ databases">
        <authorList>
            <person name="Jaros S."/>
            <person name="Januszkiewicz K."/>
            <person name="Wedrychowicz H."/>
        </authorList>
    </citation>
    <scope>NUCLEOTIDE SEQUENCE [LARGE SCALE GENOMIC DNA]</scope>
    <source>
        <strain evidence="12 13">DSM 17918</strain>
    </source>
</reference>
<dbReference type="GO" id="GO:0005829">
    <property type="term" value="C:cytosol"/>
    <property type="evidence" value="ECO:0007669"/>
    <property type="project" value="TreeGrafter"/>
</dbReference>
<dbReference type="SUPFAM" id="SSF50447">
    <property type="entry name" value="Translation proteins"/>
    <property type="match status" value="2"/>
</dbReference>
<comment type="similarity">
    <text evidence="1 8 9">Belongs to the TRAFAC class translation factor GTPase superfamily. Classic translation factor GTPase family. IF-2 subfamily.</text>
</comment>
<dbReference type="InterPro" id="IPR053905">
    <property type="entry name" value="EF-G-like_DII"/>
</dbReference>
<dbReference type="HAMAP" id="MF_00100_B">
    <property type="entry name" value="IF_2_B"/>
    <property type="match status" value="1"/>
</dbReference>
<dbReference type="FunFam" id="2.40.30.10:FF:000008">
    <property type="entry name" value="Translation initiation factor IF-2"/>
    <property type="match status" value="1"/>
</dbReference>
<evidence type="ECO:0000256" key="7">
    <source>
        <dbReference type="ARBA" id="ARBA00025162"/>
    </source>
</evidence>
<dbReference type="CDD" id="cd03702">
    <property type="entry name" value="IF2_mtIF2_II"/>
    <property type="match status" value="1"/>
</dbReference>
<protein>
    <recommendedName>
        <fullName evidence="2 8">Translation initiation factor IF-2</fullName>
    </recommendedName>
</protein>
<dbReference type="Pfam" id="PF04760">
    <property type="entry name" value="IF2_N"/>
    <property type="match status" value="2"/>
</dbReference>
<feature type="binding site" evidence="8">
    <location>
        <begin position="308"/>
        <end position="311"/>
    </location>
    <ligand>
        <name>GTP</name>
        <dbReference type="ChEBI" id="CHEBI:37565"/>
    </ligand>
</feature>
<dbReference type="GO" id="GO:0003743">
    <property type="term" value="F:translation initiation factor activity"/>
    <property type="evidence" value="ECO:0007669"/>
    <property type="project" value="UniProtKB-UniRule"/>
</dbReference>
<dbReference type="NCBIfam" id="TIGR00487">
    <property type="entry name" value="IF-2"/>
    <property type="match status" value="1"/>
</dbReference>
<keyword evidence="13" id="KW-1185">Reference proteome</keyword>
<keyword evidence="5 8" id="KW-0648">Protein biosynthesis</keyword>
<sequence length="696" mass="77371">MSKLRVYELARELNLSSKDLISKLTDLGMNIKNHMSTLEDEEVNMIVELMREPEMKEDKRNESDMMIDEHDDKDTLSIDDEYESEFDDDKIKQRKGSKKKKNKKSIAENNAVQQDAVVDKIEFVEGMTVREFAELIKKAPSEVVRDLLFMKYMLKINDVLPFEVAQKLADKYGINIEKKVENKGELPEEEKDDPASLKPRPPIVTVMGHVDHGKTSLLDAIRNTNVTAKEVGGITQHIGASTVELNGKKIVFLDTPGHEAFTSMRSRGAQVTDIAVLVVAADDGVMPQTIEAINHAKAAKVPIIVAINKIDKPEANPDRVKQELAEYGLIPEEWGGDTICIPVSALKKQGINDLLEMILLVAEMQELKANPDKKARGIVIEARLDKGRGPVATAIVQSGTLRVGDAIIVGTAYGKVRAMFDDKGKRLKEAGPSTPVEVIGLSEVPEAGDLLVVVDDEKKARELAEARKEKMKETRFVSQKVTLEDLFNQMQQGNIKELNVIIKADVQGSVEALKQAILKLSSNELRVNVLHEGVGIITETDVMLAAASNAIIIGFNVRPDSKAKDLAEREKVDIRLYRIIYDVIDDIEKALKGLLEPEYREVYLGRAEVRQLFKVSGLGTVAGCYVLDGKISRTSSVRLIRDGVVVYEGKPASLKRFKDDVREVAAGYECGMMLDKYNDIKEGDIIEAFIIEKVQQ</sequence>
<dbReference type="FunFam" id="3.40.50.10050:FF:000001">
    <property type="entry name" value="Translation initiation factor IF-2"/>
    <property type="match status" value="1"/>
</dbReference>
<gene>
    <name evidence="8" type="primary">infB</name>
    <name evidence="12" type="ORF">SAMN02746089_00892</name>
</gene>
<evidence type="ECO:0000256" key="3">
    <source>
        <dbReference type="ARBA" id="ARBA00022540"/>
    </source>
</evidence>
<evidence type="ECO:0000256" key="2">
    <source>
        <dbReference type="ARBA" id="ARBA00020675"/>
    </source>
</evidence>
<dbReference type="Pfam" id="PF00009">
    <property type="entry name" value="GTP_EFTU"/>
    <property type="match status" value="1"/>
</dbReference>
<dbReference type="CDD" id="cd01887">
    <property type="entry name" value="IF2_eIF5B"/>
    <property type="match status" value="1"/>
</dbReference>
<dbReference type="InterPro" id="IPR005225">
    <property type="entry name" value="Small_GTP-bd"/>
</dbReference>
<evidence type="ECO:0000313" key="12">
    <source>
        <dbReference type="EMBL" id="SHE84141.1"/>
    </source>
</evidence>
<dbReference type="FunFam" id="2.40.30.10:FF:000007">
    <property type="entry name" value="Translation initiation factor IF-2"/>
    <property type="match status" value="1"/>
</dbReference>
<dbReference type="InterPro" id="IPR000795">
    <property type="entry name" value="T_Tr_GTP-bd_dom"/>
</dbReference>
<evidence type="ECO:0000256" key="8">
    <source>
        <dbReference type="HAMAP-Rule" id="MF_00100"/>
    </source>
</evidence>
<evidence type="ECO:0000256" key="5">
    <source>
        <dbReference type="ARBA" id="ARBA00022917"/>
    </source>
</evidence>
<dbReference type="InterPro" id="IPR009000">
    <property type="entry name" value="Transl_B-barrel_sf"/>
</dbReference>
<dbReference type="RefSeq" id="WP_073342079.1">
    <property type="nucleotide sequence ID" value="NZ_FQVH01000006.1"/>
</dbReference>
<dbReference type="InterPro" id="IPR027417">
    <property type="entry name" value="P-loop_NTPase"/>
</dbReference>
<feature type="binding site" evidence="8">
    <location>
        <begin position="254"/>
        <end position="258"/>
    </location>
    <ligand>
        <name>GTP</name>
        <dbReference type="ChEBI" id="CHEBI:37565"/>
    </ligand>
</feature>
<evidence type="ECO:0000259" key="11">
    <source>
        <dbReference type="PROSITE" id="PS51722"/>
    </source>
</evidence>
<dbReference type="Gene3D" id="3.40.50.10050">
    <property type="entry name" value="Translation initiation factor IF- 2, domain 3"/>
    <property type="match status" value="1"/>
</dbReference>
<dbReference type="InterPro" id="IPR015760">
    <property type="entry name" value="TIF_IF2"/>
</dbReference>
<evidence type="ECO:0000256" key="10">
    <source>
        <dbReference type="SAM" id="MobiDB-lite"/>
    </source>
</evidence>
<dbReference type="InterPro" id="IPR006847">
    <property type="entry name" value="IF2_N"/>
</dbReference>
<dbReference type="CDD" id="cd03692">
    <property type="entry name" value="mtIF2_IVc"/>
    <property type="match status" value="1"/>
</dbReference>
<keyword evidence="4 8" id="KW-0547">Nucleotide-binding</keyword>
<evidence type="ECO:0000256" key="9">
    <source>
        <dbReference type="RuleBase" id="RU000644"/>
    </source>
</evidence>
<feature type="domain" description="Tr-type G" evidence="11">
    <location>
        <begin position="199"/>
        <end position="368"/>
    </location>
</feature>
<dbReference type="Proteomes" id="UP000184088">
    <property type="component" value="Unassembled WGS sequence"/>
</dbReference>
<dbReference type="Gene3D" id="2.40.30.10">
    <property type="entry name" value="Translation factors"/>
    <property type="match status" value="2"/>
</dbReference>
<evidence type="ECO:0000256" key="4">
    <source>
        <dbReference type="ARBA" id="ARBA00022741"/>
    </source>
</evidence>
<dbReference type="STRING" id="1121256.SAMN02746089_00892"/>
<dbReference type="EMBL" id="FQVH01000006">
    <property type="protein sequence ID" value="SHE84141.1"/>
    <property type="molecule type" value="Genomic_DNA"/>
</dbReference>
<dbReference type="Gene3D" id="3.40.50.300">
    <property type="entry name" value="P-loop containing nucleotide triphosphate hydrolases"/>
    <property type="match status" value="1"/>
</dbReference>
<dbReference type="GO" id="GO:0003924">
    <property type="term" value="F:GTPase activity"/>
    <property type="evidence" value="ECO:0007669"/>
    <property type="project" value="UniProtKB-UniRule"/>
</dbReference>
<dbReference type="InterPro" id="IPR000178">
    <property type="entry name" value="TF_IF2_bacterial-like"/>
</dbReference>
<evidence type="ECO:0000313" key="13">
    <source>
        <dbReference type="Proteomes" id="UP000184088"/>
    </source>
</evidence>
<feature type="compositionally biased region" description="Basic residues" evidence="10">
    <location>
        <begin position="92"/>
        <end position="104"/>
    </location>
</feature>
<keyword evidence="6 8" id="KW-0342">GTP-binding</keyword>
<organism evidence="12 13">
    <name type="scientific">Caldanaerobius fijiensis DSM 17918</name>
    <dbReference type="NCBI Taxonomy" id="1121256"/>
    <lineage>
        <taxon>Bacteria</taxon>
        <taxon>Bacillati</taxon>
        <taxon>Bacillota</taxon>
        <taxon>Clostridia</taxon>
        <taxon>Thermoanaerobacterales</taxon>
        <taxon>Thermoanaerobacteraceae</taxon>
        <taxon>Caldanaerobius</taxon>
    </lineage>
</organism>
<dbReference type="FunFam" id="3.40.50.300:FF:000019">
    <property type="entry name" value="Translation initiation factor IF-2"/>
    <property type="match status" value="1"/>
</dbReference>
<dbReference type="InterPro" id="IPR044145">
    <property type="entry name" value="IF2_II"/>
</dbReference>
<feature type="region of interest" description="Disordered" evidence="10">
    <location>
        <begin position="52"/>
        <end position="74"/>
    </location>
</feature>
<feature type="binding site" evidence="8">
    <location>
        <begin position="208"/>
        <end position="215"/>
    </location>
    <ligand>
        <name>GTP</name>
        <dbReference type="ChEBI" id="CHEBI:37565"/>
    </ligand>
</feature>
<dbReference type="InterPro" id="IPR036925">
    <property type="entry name" value="TIF_IF2_dom3_sf"/>
</dbReference>
<keyword evidence="3 8" id="KW-0396">Initiation factor</keyword>
<comment type="subcellular location">
    <subcellularLocation>
        <location evidence="8">Cytoplasm</location>
    </subcellularLocation>
</comment>
<dbReference type="InterPro" id="IPR023115">
    <property type="entry name" value="TIF_IF2_dom3"/>
</dbReference>
<evidence type="ECO:0000256" key="1">
    <source>
        <dbReference type="ARBA" id="ARBA00007733"/>
    </source>
</evidence>
<keyword evidence="8" id="KW-0963">Cytoplasm</keyword>
<dbReference type="Gene3D" id="1.10.10.2480">
    <property type="match status" value="1"/>
</dbReference>
<dbReference type="OrthoDB" id="9811804at2"/>
<dbReference type="SUPFAM" id="SSF52156">
    <property type="entry name" value="Initiation factor IF2/eIF5b, domain 3"/>
    <property type="match status" value="1"/>
</dbReference>
<dbReference type="GO" id="GO:0005525">
    <property type="term" value="F:GTP binding"/>
    <property type="evidence" value="ECO:0007669"/>
    <property type="project" value="UniProtKB-KW"/>
</dbReference>
<dbReference type="AlphaFoldDB" id="A0A1M4WS75"/>
<evidence type="ECO:0000256" key="6">
    <source>
        <dbReference type="ARBA" id="ARBA00023134"/>
    </source>
</evidence>
<name>A0A1M4WS75_9THEO</name>
<dbReference type="SUPFAM" id="SSF52540">
    <property type="entry name" value="P-loop containing nucleoside triphosphate hydrolases"/>
    <property type="match status" value="1"/>
</dbReference>
<accession>A0A1M4WS75</accession>
<proteinExistence type="inferred from homology"/>
<dbReference type="Pfam" id="PF11987">
    <property type="entry name" value="IF-2"/>
    <property type="match status" value="1"/>
</dbReference>
<dbReference type="PANTHER" id="PTHR43381:SF5">
    <property type="entry name" value="TR-TYPE G DOMAIN-CONTAINING PROTEIN"/>
    <property type="match status" value="1"/>
</dbReference>
<dbReference type="Pfam" id="PF22042">
    <property type="entry name" value="EF-G_D2"/>
    <property type="match status" value="1"/>
</dbReference>
<feature type="region of interest" description="Disordered" evidence="10">
    <location>
        <begin position="87"/>
        <end position="107"/>
    </location>
</feature>
<feature type="region of interest" description="G-domain" evidence="8">
    <location>
        <begin position="202"/>
        <end position="350"/>
    </location>
</feature>